<dbReference type="EMBL" id="JACEGD010000002">
    <property type="protein sequence ID" value="MBH5384977.1"/>
    <property type="molecule type" value="Genomic_DNA"/>
</dbReference>
<organism evidence="1 2">
    <name type="scientific">Bradyrhizobium diversitatis</name>
    <dbReference type="NCBI Taxonomy" id="2755406"/>
    <lineage>
        <taxon>Bacteria</taxon>
        <taxon>Pseudomonadati</taxon>
        <taxon>Pseudomonadota</taxon>
        <taxon>Alphaproteobacteria</taxon>
        <taxon>Hyphomicrobiales</taxon>
        <taxon>Nitrobacteraceae</taxon>
        <taxon>Bradyrhizobium</taxon>
    </lineage>
</organism>
<reference evidence="1 2" key="1">
    <citation type="submission" date="2020-07" db="EMBL/GenBank/DDBJ databases">
        <title>Bradyrhizobium diversity isolated from nodules of indigenous legumes of Western Australia.</title>
        <authorList>
            <person name="Klepa M.S."/>
        </authorList>
    </citation>
    <scope>NUCLEOTIDE SEQUENCE [LARGE SCALE GENOMIC DNA]</scope>
    <source>
        <strain evidence="1 2">CNPSo 4019</strain>
    </source>
</reference>
<keyword evidence="2" id="KW-1185">Reference proteome</keyword>
<dbReference type="Proteomes" id="UP001194539">
    <property type="component" value="Unassembled WGS sequence"/>
</dbReference>
<proteinExistence type="predicted"/>
<gene>
    <name evidence="1" type="ORF">H1B27_01610</name>
</gene>
<name>A0ABS0NVU0_9BRAD</name>
<sequence>MREDGVAISDIVERIKCEMAFALPPIGGAYPTGDFQWLRYWTAKVDLTLVTNEQSSLNPSILVTEPTYSVAAGGGVSGTAIRNEVLSFTLSVDELMRAQTLDCAGPLQEGLLGHLGLEEWIQSALAPAGNGQLTIGYHAPPTGKPAPLPGPTGQQPAEAGVKEIELANRALLNSEELAQKARIYAARAKALALQKNIQGTYDAASKANGAAVTALEQADKGQAWVWRANIAIRGGQTPLPEQDTLFKKIPDALKAATEEANGAVKAAKAAWELLPRDPPIDSISHQAQFIVAVNGNVTPSWSLVRFKGPGTNGTFLSGSRTTTNTLNIVLGQPSDDGPKSMSDEQKRQLFYQRLEQLRLVVVPTTPP</sequence>
<comment type="caution">
    <text evidence="1">The sequence shown here is derived from an EMBL/GenBank/DDBJ whole genome shotgun (WGS) entry which is preliminary data.</text>
</comment>
<protein>
    <submittedName>
        <fullName evidence="1">Uncharacterized protein</fullName>
    </submittedName>
</protein>
<evidence type="ECO:0000313" key="1">
    <source>
        <dbReference type="EMBL" id="MBH5384977.1"/>
    </source>
</evidence>
<evidence type="ECO:0000313" key="2">
    <source>
        <dbReference type="Proteomes" id="UP001194539"/>
    </source>
</evidence>
<accession>A0ABS0NVU0</accession>